<proteinExistence type="predicted"/>
<accession>A0A1E3X6W5</accession>
<evidence type="ECO:0000313" key="2">
    <source>
        <dbReference type="Proteomes" id="UP000094056"/>
    </source>
</evidence>
<protein>
    <submittedName>
        <fullName evidence="1">TPR repeat-containing protein</fullName>
    </submittedName>
</protein>
<dbReference type="SMART" id="SM00028">
    <property type="entry name" value="TPR"/>
    <property type="match status" value="2"/>
</dbReference>
<reference evidence="1 2" key="1">
    <citation type="submission" date="2016-07" db="EMBL/GenBank/DDBJ databases">
        <title>Draft genome of Scalindua rubra, obtained from a brine-seawater interface in the Red Sea, sheds light on salt adaptation in anammox bacteria.</title>
        <authorList>
            <person name="Speth D.R."/>
            <person name="Lagkouvardos I."/>
            <person name="Wang Y."/>
            <person name="Qian P.-Y."/>
            <person name="Dutilh B.E."/>
            <person name="Jetten M.S."/>
        </authorList>
    </citation>
    <scope>NUCLEOTIDE SEQUENCE [LARGE SCALE GENOMIC DNA]</scope>
    <source>
        <strain evidence="1">BSI-1</strain>
    </source>
</reference>
<sequence>MKVKIPEYKFKLKTPEFQKTDEEFIIWFLEGVLENYPTYIECLMYLGNAYTAMGMHEKGLKIDLKLVRLKPYDPMIHYNLACSYSLLGRINRSLESLSKAIDLGYNDIRHLENDSDLDKLRNEEGYKTLIDKLKKPTKRLV</sequence>
<dbReference type="NCBIfam" id="NF047558">
    <property type="entry name" value="TPR_END_plus"/>
    <property type="match status" value="1"/>
</dbReference>
<dbReference type="EMBL" id="MAYW01000182">
    <property type="protein sequence ID" value="ODS30734.1"/>
    <property type="molecule type" value="Genomic_DNA"/>
</dbReference>
<dbReference type="Proteomes" id="UP000094056">
    <property type="component" value="Unassembled WGS sequence"/>
</dbReference>
<dbReference type="InterPro" id="IPR011990">
    <property type="entry name" value="TPR-like_helical_dom_sf"/>
</dbReference>
<comment type="caution">
    <text evidence="1">The sequence shown here is derived from an EMBL/GenBank/DDBJ whole genome shotgun (WGS) entry which is preliminary data.</text>
</comment>
<dbReference type="SUPFAM" id="SSF48452">
    <property type="entry name" value="TPR-like"/>
    <property type="match status" value="1"/>
</dbReference>
<evidence type="ECO:0000313" key="1">
    <source>
        <dbReference type="EMBL" id="ODS30734.1"/>
    </source>
</evidence>
<dbReference type="AlphaFoldDB" id="A0A1E3X6W5"/>
<dbReference type="InterPro" id="IPR019734">
    <property type="entry name" value="TPR_rpt"/>
</dbReference>
<gene>
    <name evidence="1" type="ORF">SCARUB_04148</name>
</gene>
<name>A0A1E3X6W5_9BACT</name>
<organism evidence="1 2">
    <name type="scientific">Candidatus Scalindua rubra</name>
    <dbReference type="NCBI Taxonomy" id="1872076"/>
    <lineage>
        <taxon>Bacteria</taxon>
        <taxon>Pseudomonadati</taxon>
        <taxon>Planctomycetota</taxon>
        <taxon>Candidatus Brocadiia</taxon>
        <taxon>Candidatus Brocadiales</taxon>
        <taxon>Candidatus Scalinduaceae</taxon>
        <taxon>Candidatus Scalindua</taxon>
    </lineage>
</organism>
<dbReference type="Gene3D" id="1.25.40.10">
    <property type="entry name" value="Tetratricopeptide repeat domain"/>
    <property type="match status" value="1"/>
</dbReference>